<dbReference type="SUPFAM" id="SSF55120">
    <property type="entry name" value="Pseudouridine synthase"/>
    <property type="match status" value="1"/>
</dbReference>
<dbReference type="InterPro" id="IPR002501">
    <property type="entry name" value="PsdUridine_synth_N"/>
</dbReference>
<feature type="domain" description="tRNA pseudouridylate synthase B C-terminal" evidence="5">
    <location>
        <begin position="174"/>
        <end position="229"/>
    </location>
</feature>
<dbReference type="GO" id="GO:0006400">
    <property type="term" value="P:tRNA modification"/>
    <property type="evidence" value="ECO:0007669"/>
    <property type="project" value="TreeGrafter"/>
</dbReference>
<dbReference type="AlphaFoldDB" id="A0A485M0L3"/>
<dbReference type="InterPro" id="IPR020103">
    <property type="entry name" value="PsdUridine_synth_cat_dom_sf"/>
</dbReference>
<evidence type="ECO:0000256" key="1">
    <source>
        <dbReference type="ARBA" id="ARBA00012787"/>
    </source>
</evidence>
<dbReference type="Pfam" id="PF16198">
    <property type="entry name" value="TruB_C_2"/>
    <property type="match status" value="1"/>
</dbReference>
<organism evidence="6">
    <name type="scientific">anaerobic digester metagenome</name>
    <dbReference type="NCBI Taxonomy" id="1263854"/>
    <lineage>
        <taxon>unclassified sequences</taxon>
        <taxon>metagenomes</taxon>
        <taxon>ecological metagenomes</taxon>
    </lineage>
</organism>
<evidence type="ECO:0000256" key="2">
    <source>
        <dbReference type="ARBA" id="ARBA00022694"/>
    </source>
</evidence>
<dbReference type="Gene3D" id="3.30.2350.10">
    <property type="entry name" value="Pseudouridine synthase"/>
    <property type="match status" value="1"/>
</dbReference>
<dbReference type="GO" id="GO:0003723">
    <property type="term" value="F:RNA binding"/>
    <property type="evidence" value="ECO:0007669"/>
    <property type="project" value="InterPro"/>
</dbReference>
<accession>A0A485M0L3</accession>
<gene>
    <name evidence="6" type="primary">truB</name>
    <name evidence="6" type="ORF">SCFA_370017</name>
</gene>
<keyword evidence="3 6" id="KW-0413">Isomerase</keyword>
<feature type="domain" description="Pseudouridine synthase II N-terminal" evidence="4">
    <location>
        <begin position="26"/>
        <end position="173"/>
    </location>
</feature>
<proteinExistence type="inferred from homology"/>
<protein>
    <recommendedName>
        <fullName evidence="1">tRNA pseudouridine(55) synthase</fullName>
        <ecNumber evidence="1">5.4.99.25</ecNumber>
    </recommendedName>
</protein>
<dbReference type="GO" id="GO:0160148">
    <property type="term" value="F:tRNA pseudouridine(55) synthase activity"/>
    <property type="evidence" value="ECO:0007669"/>
    <property type="project" value="UniProtKB-EC"/>
</dbReference>
<dbReference type="PANTHER" id="PTHR13767:SF2">
    <property type="entry name" value="PSEUDOURIDYLATE SYNTHASE TRUB1"/>
    <property type="match status" value="1"/>
</dbReference>
<dbReference type="EC" id="5.4.99.25" evidence="1"/>
<evidence type="ECO:0000313" key="6">
    <source>
        <dbReference type="EMBL" id="VFU14967.1"/>
    </source>
</evidence>
<dbReference type="GO" id="GO:1990481">
    <property type="term" value="P:mRNA pseudouridine synthesis"/>
    <property type="evidence" value="ECO:0007669"/>
    <property type="project" value="TreeGrafter"/>
</dbReference>
<dbReference type="NCBIfam" id="TIGR00431">
    <property type="entry name" value="TruB"/>
    <property type="match status" value="1"/>
</dbReference>
<dbReference type="Pfam" id="PF01509">
    <property type="entry name" value="TruB_N"/>
    <property type="match status" value="1"/>
</dbReference>
<evidence type="ECO:0000259" key="5">
    <source>
        <dbReference type="Pfam" id="PF16198"/>
    </source>
</evidence>
<dbReference type="InterPro" id="IPR032819">
    <property type="entry name" value="TruB_C"/>
</dbReference>
<reference evidence="6" key="1">
    <citation type="submission" date="2019-03" db="EMBL/GenBank/DDBJ databases">
        <authorList>
            <person name="Hao L."/>
        </authorList>
    </citation>
    <scope>NUCLEOTIDE SEQUENCE</scope>
</reference>
<dbReference type="InterPro" id="IPR014780">
    <property type="entry name" value="tRNA_psdUridine_synth_TruB"/>
</dbReference>
<dbReference type="PANTHER" id="PTHR13767">
    <property type="entry name" value="TRNA-PSEUDOURIDINE SYNTHASE"/>
    <property type="match status" value="1"/>
</dbReference>
<evidence type="ECO:0000259" key="4">
    <source>
        <dbReference type="Pfam" id="PF01509"/>
    </source>
</evidence>
<keyword evidence="2" id="KW-0819">tRNA processing</keyword>
<dbReference type="HAMAP" id="MF_01080">
    <property type="entry name" value="TruB_bact"/>
    <property type="match status" value="1"/>
</dbReference>
<name>A0A485M0L3_9ZZZZ</name>
<evidence type="ECO:0000256" key="3">
    <source>
        <dbReference type="ARBA" id="ARBA00023235"/>
    </source>
</evidence>
<dbReference type="CDD" id="cd02573">
    <property type="entry name" value="PseudoU_synth_EcTruB"/>
    <property type="match status" value="1"/>
</dbReference>
<dbReference type="EMBL" id="CAADRM010000100">
    <property type="protein sequence ID" value="VFU14967.1"/>
    <property type="molecule type" value="Genomic_DNA"/>
</dbReference>
<sequence>MGKQGVVLIDKPKDVTSRRVVDEVMKALKVKRAGHFGSLDPFATGLLCIGVGQGTKLLPFMNAHQKEYLATIGFDMFTDTDDVTGEPIEHFTNVSVDVESVRKWFREHTGWINQTPPRYCAQKFQGRPLYKLTRANIDIPPREKQVHIERVDILSHGADWVDVRIVCSRGTYIRSIARDLGASLGCGGYLRELRRLRSEGFHVDDAMTLQELKEKAGKGEEVIIPLSRALHIQKVRVTSMGQKGILDGNPIQSSWVLDTVENSEGNYVAVVNGDDQLLCVARHQPSGGIWGYIERGFRPD</sequence>